<dbReference type="OrthoDB" id="5694214at2"/>
<gene>
    <name evidence="9" type="ORF">SAMN04488023_1265</name>
</gene>
<dbReference type="STRING" id="390241.SAMN04488023_1265"/>
<accession>A0A1H9U027</accession>
<feature type="domain" description="RagB/SusD" evidence="7">
    <location>
        <begin position="334"/>
        <end position="422"/>
    </location>
</feature>
<evidence type="ECO:0000256" key="5">
    <source>
        <dbReference type="ARBA" id="ARBA00023237"/>
    </source>
</evidence>
<evidence type="ECO:0000256" key="4">
    <source>
        <dbReference type="ARBA" id="ARBA00023136"/>
    </source>
</evidence>
<evidence type="ECO:0000256" key="6">
    <source>
        <dbReference type="SAM" id="SignalP"/>
    </source>
</evidence>
<evidence type="ECO:0000313" key="9">
    <source>
        <dbReference type="EMBL" id="SES02652.1"/>
    </source>
</evidence>
<dbReference type="GO" id="GO:0009279">
    <property type="term" value="C:cell outer membrane"/>
    <property type="evidence" value="ECO:0007669"/>
    <property type="project" value="UniProtKB-SubCell"/>
</dbReference>
<dbReference type="Pfam" id="PF07980">
    <property type="entry name" value="SusD_RagB"/>
    <property type="match status" value="2"/>
</dbReference>
<feature type="domain" description="SusD-like N-terminal" evidence="8">
    <location>
        <begin position="20"/>
        <end position="218"/>
    </location>
</feature>
<feature type="chain" id="PRO_5011755354" evidence="6">
    <location>
        <begin position="24"/>
        <end position="666"/>
    </location>
</feature>
<comment type="similarity">
    <text evidence="2">Belongs to the SusD family.</text>
</comment>
<dbReference type="InterPro" id="IPR033985">
    <property type="entry name" value="SusD-like_N"/>
</dbReference>
<keyword evidence="5" id="KW-0998">Cell outer membrane</keyword>
<dbReference type="AlphaFoldDB" id="A0A1H9U027"/>
<protein>
    <submittedName>
        <fullName evidence="9">Starch-binding associating with outer membrane</fullName>
    </submittedName>
</protein>
<dbReference type="Pfam" id="PF14322">
    <property type="entry name" value="SusD-like_3"/>
    <property type="match status" value="1"/>
</dbReference>
<evidence type="ECO:0000259" key="7">
    <source>
        <dbReference type="Pfam" id="PF07980"/>
    </source>
</evidence>
<keyword evidence="3 6" id="KW-0732">Signal</keyword>
<reference evidence="9 10" key="1">
    <citation type="submission" date="2016-10" db="EMBL/GenBank/DDBJ databases">
        <authorList>
            <person name="de Groot N.N."/>
        </authorList>
    </citation>
    <scope>NUCLEOTIDE SEQUENCE [LARGE SCALE GENOMIC DNA]</scope>
    <source>
        <strain evidence="9 10">DSM 18610</strain>
    </source>
</reference>
<dbReference type="EMBL" id="FOGG01000026">
    <property type="protein sequence ID" value="SES02652.1"/>
    <property type="molecule type" value="Genomic_DNA"/>
</dbReference>
<evidence type="ECO:0000259" key="8">
    <source>
        <dbReference type="Pfam" id="PF14322"/>
    </source>
</evidence>
<feature type="domain" description="RagB/SusD" evidence="7">
    <location>
        <begin position="558"/>
        <end position="666"/>
    </location>
</feature>
<dbReference type="Gene3D" id="1.25.40.390">
    <property type="match status" value="2"/>
</dbReference>
<dbReference type="PROSITE" id="PS51257">
    <property type="entry name" value="PROKAR_LIPOPROTEIN"/>
    <property type="match status" value="1"/>
</dbReference>
<evidence type="ECO:0000313" key="10">
    <source>
        <dbReference type="Proteomes" id="UP000199572"/>
    </source>
</evidence>
<dbReference type="Proteomes" id="UP000199572">
    <property type="component" value="Unassembled WGS sequence"/>
</dbReference>
<dbReference type="InterPro" id="IPR011990">
    <property type="entry name" value="TPR-like_helical_dom_sf"/>
</dbReference>
<dbReference type="SUPFAM" id="SSF48452">
    <property type="entry name" value="TPR-like"/>
    <property type="match status" value="1"/>
</dbReference>
<proteinExistence type="inferred from homology"/>
<feature type="signal peptide" evidence="6">
    <location>
        <begin position="1"/>
        <end position="23"/>
    </location>
</feature>
<dbReference type="InterPro" id="IPR012944">
    <property type="entry name" value="SusD_RagB_dom"/>
</dbReference>
<evidence type="ECO:0000256" key="2">
    <source>
        <dbReference type="ARBA" id="ARBA00006275"/>
    </source>
</evidence>
<sequence>MKKILYFLLLIATGLSSCKKFLATEPNDNLLPEEYYDSEAKLLNALAGVYYPLETASMYGNFLNSDYNISDEAFYQRSTQTTGVPAYNFDYSDASVGGFWQQCYLGIERANMLIANINKANITEAKRAPILGEALFLRGYYYFLLASNFGDVPLKTEPTKSPSAEDVQTPRTPLKQVYAQILADMTKAEGLTSRITDLGFSGRVSKTTVEGILARVCLTMAGAPLKDESKYAEAKTWALKVKESGEHRLNPSYKQLFVNMHQDLYDIKDSMWEVEFKGNGADGLGSNGRVGSLGGIQMQVATGIGLKIGYSYGFLHTTAKLYNLFQPGDLRRDWNLAQFNYIATYPDRYYYNYYTAAQIYNRDAAKFRREAYVLDNKNQNTTPINYPLLRYSDVLLMLAEAENHLNGPTAIAYDAINQVRRRGFGLDPATAGAAVSVVNTITLATAGNTGYLTTINNIPVTLTGGGGTAATADATVSTSTGKVTAIAITNPGKGYTSAPTVTIGTAWAANTDYAVNTQVFNGNNVYTVTTAGRSTSTAPVQTSGASAAGTTGAVFTYAGIRATATATIATAVVDLSGLSQTTFQQAIEEERSRELCFETLRRPDLIRWGKWVETMNAIGADIRANAGATFSYGGLAGSNVVPKHLLFPIPAAEITVNKQAIQNPGW</sequence>
<dbReference type="RefSeq" id="WP_090886728.1">
    <property type="nucleotide sequence ID" value="NZ_FOGG01000026.1"/>
</dbReference>
<evidence type="ECO:0000256" key="3">
    <source>
        <dbReference type="ARBA" id="ARBA00022729"/>
    </source>
</evidence>
<comment type="subcellular location">
    <subcellularLocation>
        <location evidence="1">Cell outer membrane</location>
    </subcellularLocation>
</comment>
<organism evidence="9 10">
    <name type="scientific">Pedobacter rhizosphaerae</name>
    <dbReference type="NCBI Taxonomy" id="390241"/>
    <lineage>
        <taxon>Bacteria</taxon>
        <taxon>Pseudomonadati</taxon>
        <taxon>Bacteroidota</taxon>
        <taxon>Sphingobacteriia</taxon>
        <taxon>Sphingobacteriales</taxon>
        <taxon>Sphingobacteriaceae</taxon>
        <taxon>Pedobacter</taxon>
    </lineage>
</organism>
<keyword evidence="4" id="KW-0472">Membrane</keyword>
<keyword evidence="10" id="KW-1185">Reference proteome</keyword>
<evidence type="ECO:0000256" key="1">
    <source>
        <dbReference type="ARBA" id="ARBA00004442"/>
    </source>
</evidence>
<name>A0A1H9U027_9SPHI</name>